<feature type="compositionally biased region" description="Basic residues" evidence="4">
    <location>
        <begin position="905"/>
        <end position="920"/>
    </location>
</feature>
<comment type="similarity">
    <text evidence="3">Belongs to the PI3/PI4-kinase family.</text>
</comment>
<dbReference type="InterPro" id="IPR000341">
    <property type="entry name" value="PI3K_Ras-bd_dom"/>
</dbReference>
<dbReference type="PANTHER" id="PTHR10048:SF30">
    <property type="entry name" value="PHOSPHATIDYLINOSITOL 4-PHOSPHATE 3-KINASE C2 DOMAIN-CONTAINING SUBUNIT BETA"/>
    <property type="match status" value="1"/>
</dbReference>
<dbReference type="GO" id="GO:0048015">
    <property type="term" value="P:phosphatidylinositol-mediated signaling"/>
    <property type="evidence" value="ECO:0007669"/>
    <property type="project" value="TreeGrafter"/>
</dbReference>
<gene>
    <name evidence="8" type="primary">pik3c2b</name>
</gene>
<dbReference type="GO" id="GO:0016303">
    <property type="term" value="F:1-phosphatidylinositol-3-kinase activity"/>
    <property type="evidence" value="ECO:0007669"/>
    <property type="project" value="TreeGrafter"/>
</dbReference>
<feature type="region of interest" description="Disordered" evidence="4">
    <location>
        <begin position="866"/>
        <end position="922"/>
    </location>
</feature>
<dbReference type="FunFam" id="2.60.40.150:FF:000065">
    <property type="entry name" value="phosphatidylinositol 4-phosphate 3-kinase C2 domain-containing subunit beta"/>
    <property type="match status" value="1"/>
</dbReference>
<evidence type="ECO:0000259" key="5">
    <source>
        <dbReference type="PROSITE" id="PS51545"/>
    </source>
</evidence>
<dbReference type="SMART" id="SM00144">
    <property type="entry name" value="PI3K_rbd"/>
    <property type="match status" value="1"/>
</dbReference>
<dbReference type="InterPro" id="IPR001263">
    <property type="entry name" value="PI3K_accessory_dom"/>
</dbReference>
<keyword evidence="9" id="KW-1185">Reference proteome</keyword>
<reference evidence="8" key="2">
    <citation type="submission" date="2025-09" db="UniProtKB">
        <authorList>
            <consortium name="Ensembl"/>
        </authorList>
    </citation>
    <scope>IDENTIFICATION</scope>
</reference>
<dbReference type="Proteomes" id="UP000472267">
    <property type="component" value="Unassembled WGS sequence"/>
</dbReference>
<keyword evidence="1" id="KW-0547">Nucleotide-binding</keyword>
<sequence length="952" mass="104409">MSAPPPQEAGVQGGQMVQGVHADPGGWDCLGGLGLSQKELVLAEALQMEYDALSRLRQEKSADPPQTRARTLKPPVERPLPLPPGSRSRSPPSVPARAPLPPGGLVTESGPENPAPPPPGPETRSMSPRASTSSRDVNVFTAAEDPPKVTTGRLSCDSLAQLHRGAGAGQSGKPVARSKTLPPQVPPRTYAPPPRSNKNQRPVSADPGSGGSRTGGFGCELFQVSEERDEEVAAFCHMLDVLRSAYPCSDREQNPGLVWSPLGGPEQLHQALGVSLKVTVASQFFREPITFTCDASSTVDLLIHQTLCYAPEDRLQLDVDQYLLKVCGQHQFLRNSQTLAGLEFVQQSLKFDSDVQLVLVKRSDLSRELCRTEADDAQASTMNHSILLQERPIRQTVTREALTLLLDTFHNEAESFLLSEAALPLQVERLVQSVKALCSSLASVETPDVTRALSQLPACPCRLQPRVLKDASVLAVRENREAVVEKLTAAILDLVELYCCTFNANFQPAPQPHRLTAPQQEAGLVTAVLSFTVYAAHRIPITWAASFEDFFLSCSLTHGGAELCAPQHTCRQPVSKYLFHLVVWDQRVCFPVQINQLPRESQLTVTLYASGLPPPGGAEEKSRQRRSVEPLGWVTMPLFSFRHVLTCGRKLLGLWPSTPEKTGNARTSSPNFNQPDSVILQVDFPSSSFEVIFSSPPPADFCPQYDFSRLDGVSQVQLQDVLSKKSPFWLTLEDKRLLWEKKSFCQGDSSALPLVLSSAPCWQWTCLPEIYALLRQWACLGHLDALGLLHASFPDQELRRTAVQWMDSISDSELLDFLPQLVQAVKYECYLDSSLVRFLLRRAVSDVSTAHFLFWCRRAASGGTAASARRGAGTGRPAAPADGGTLRARPASGGQRDPQAMPAPRRSRSRLPHARYRAARRWAEPAQSQPLFVKAPLIFRKTTQSAEQEKQS</sequence>
<evidence type="ECO:0000313" key="8">
    <source>
        <dbReference type="Ensembl" id="ENSSFAP00005010281.1"/>
    </source>
</evidence>
<evidence type="ECO:0000313" key="9">
    <source>
        <dbReference type="Proteomes" id="UP000472267"/>
    </source>
</evidence>
<dbReference type="InterPro" id="IPR035892">
    <property type="entry name" value="C2_domain_sf"/>
</dbReference>
<dbReference type="Gene3D" id="1.25.40.70">
    <property type="entry name" value="Phosphatidylinositol 3-kinase, accessory domain (PIK)"/>
    <property type="match status" value="1"/>
</dbReference>
<dbReference type="SMART" id="SM00142">
    <property type="entry name" value="PI3K_C2"/>
    <property type="match status" value="1"/>
</dbReference>
<dbReference type="Pfam" id="PF00613">
    <property type="entry name" value="PI3Ka"/>
    <property type="match status" value="1"/>
</dbReference>
<dbReference type="GO" id="GO:0005942">
    <property type="term" value="C:phosphatidylinositol 3-kinase complex"/>
    <property type="evidence" value="ECO:0007669"/>
    <property type="project" value="TreeGrafter"/>
</dbReference>
<organism evidence="8 9">
    <name type="scientific">Salarias fasciatus</name>
    <name type="common">Jewelled blenny</name>
    <name type="synonym">Blennius fasciatus</name>
    <dbReference type="NCBI Taxonomy" id="181472"/>
    <lineage>
        <taxon>Eukaryota</taxon>
        <taxon>Metazoa</taxon>
        <taxon>Chordata</taxon>
        <taxon>Craniata</taxon>
        <taxon>Vertebrata</taxon>
        <taxon>Euteleostomi</taxon>
        <taxon>Actinopterygii</taxon>
        <taxon>Neopterygii</taxon>
        <taxon>Teleostei</taxon>
        <taxon>Neoteleostei</taxon>
        <taxon>Acanthomorphata</taxon>
        <taxon>Ovalentaria</taxon>
        <taxon>Blenniimorphae</taxon>
        <taxon>Blenniiformes</taxon>
        <taxon>Blennioidei</taxon>
        <taxon>Blenniidae</taxon>
        <taxon>Salariinae</taxon>
        <taxon>Salarias</taxon>
    </lineage>
</organism>
<evidence type="ECO:0000259" key="7">
    <source>
        <dbReference type="PROSITE" id="PS51547"/>
    </source>
</evidence>
<dbReference type="GO" id="GO:0043491">
    <property type="term" value="P:phosphatidylinositol 3-kinase/protein kinase B signal transduction"/>
    <property type="evidence" value="ECO:0007669"/>
    <property type="project" value="TreeGrafter"/>
</dbReference>
<proteinExistence type="inferred from homology"/>
<name>A0A672FTS9_SALFA</name>
<evidence type="ECO:0000259" key="6">
    <source>
        <dbReference type="PROSITE" id="PS51546"/>
    </source>
</evidence>
<feature type="compositionally biased region" description="Polar residues" evidence="4">
    <location>
        <begin position="124"/>
        <end position="136"/>
    </location>
</feature>
<feature type="domain" description="PI3K-RBD" evidence="6">
    <location>
        <begin position="273"/>
        <end position="361"/>
    </location>
</feature>
<evidence type="ECO:0000256" key="3">
    <source>
        <dbReference type="PROSITE-ProRule" id="PRU00880"/>
    </source>
</evidence>
<evidence type="ECO:0000256" key="2">
    <source>
        <dbReference type="ARBA" id="ARBA00022840"/>
    </source>
</evidence>
<dbReference type="InterPro" id="IPR015433">
    <property type="entry name" value="PI3/4_kinase"/>
</dbReference>
<feature type="region of interest" description="Disordered" evidence="4">
    <location>
        <begin position="56"/>
        <end position="216"/>
    </location>
</feature>
<dbReference type="SUPFAM" id="SSF49562">
    <property type="entry name" value="C2 domain (Calcium/lipid-binding domain, CaLB)"/>
    <property type="match status" value="1"/>
</dbReference>
<dbReference type="CDD" id="cd04012">
    <property type="entry name" value="C2A_PI3K_class_II"/>
    <property type="match status" value="1"/>
</dbReference>
<dbReference type="SMART" id="SM00145">
    <property type="entry name" value="PI3Ka"/>
    <property type="match status" value="1"/>
</dbReference>
<dbReference type="PROSITE" id="PS51546">
    <property type="entry name" value="PI3K_RBD"/>
    <property type="match status" value="1"/>
</dbReference>
<evidence type="ECO:0000256" key="1">
    <source>
        <dbReference type="ARBA" id="ARBA00022741"/>
    </source>
</evidence>
<dbReference type="PANTHER" id="PTHR10048">
    <property type="entry name" value="PHOSPHATIDYLINOSITOL KINASE"/>
    <property type="match status" value="1"/>
</dbReference>
<dbReference type="InterPro" id="IPR016024">
    <property type="entry name" value="ARM-type_fold"/>
</dbReference>
<dbReference type="Gene3D" id="3.10.20.770">
    <property type="match status" value="1"/>
</dbReference>
<dbReference type="GO" id="GO:0016477">
    <property type="term" value="P:cell migration"/>
    <property type="evidence" value="ECO:0007669"/>
    <property type="project" value="TreeGrafter"/>
</dbReference>
<feature type="compositionally biased region" description="Low complexity" evidence="4">
    <location>
        <begin position="866"/>
        <end position="881"/>
    </location>
</feature>
<dbReference type="PROSITE" id="PS51547">
    <property type="entry name" value="C2_PI3K"/>
    <property type="match status" value="1"/>
</dbReference>
<keyword evidence="2" id="KW-0067">ATP-binding</keyword>
<dbReference type="GO" id="GO:0005737">
    <property type="term" value="C:cytoplasm"/>
    <property type="evidence" value="ECO:0007669"/>
    <property type="project" value="TreeGrafter"/>
</dbReference>
<dbReference type="GO" id="GO:0035005">
    <property type="term" value="F:1-phosphatidylinositol-4-phosphate 3-kinase activity"/>
    <property type="evidence" value="ECO:0007669"/>
    <property type="project" value="TreeGrafter"/>
</dbReference>
<dbReference type="InParanoid" id="A0A672FTS9"/>
<protein>
    <submittedName>
        <fullName evidence="8">Phosphatidylinositol-4-phosphate 3-kinase, catalytic subunit type 2 beta</fullName>
    </submittedName>
</protein>
<dbReference type="InterPro" id="IPR042236">
    <property type="entry name" value="PI3K_accessory_sf"/>
</dbReference>
<feature type="compositionally biased region" description="Pro residues" evidence="4">
    <location>
        <begin position="92"/>
        <end position="102"/>
    </location>
</feature>
<dbReference type="Pfam" id="PF00794">
    <property type="entry name" value="PI3K_rbd"/>
    <property type="match status" value="1"/>
</dbReference>
<dbReference type="GO" id="GO:0005886">
    <property type="term" value="C:plasma membrane"/>
    <property type="evidence" value="ECO:0007669"/>
    <property type="project" value="TreeGrafter"/>
</dbReference>
<dbReference type="SUPFAM" id="SSF54236">
    <property type="entry name" value="Ubiquitin-like"/>
    <property type="match status" value="1"/>
</dbReference>
<feature type="compositionally biased region" description="Pro residues" evidence="4">
    <location>
        <begin position="183"/>
        <end position="195"/>
    </location>
</feature>
<evidence type="ECO:0000256" key="4">
    <source>
        <dbReference type="SAM" id="MobiDB-lite"/>
    </source>
</evidence>
<dbReference type="InterPro" id="IPR029071">
    <property type="entry name" value="Ubiquitin-like_domsf"/>
</dbReference>
<accession>A0A672FTS9</accession>
<dbReference type="Ensembl" id="ENSSFAT00005010740.1">
    <property type="protein sequence ID" value="ENSSFAP00005010281.1"/>
    <property type="gene ID" value="ENSSFAG00005005824.1"/>
</dbReference>
<dbReference type="InterPro" id="IPR002420">
    <property type="entry name" value="PI3K-type_C2_dom"/>
</dbReference>
<dbReference type="GO" id="GO:0005524">
    <property type="term" value="F:ATP binding"/>
    <property type="evidence" value="ECO:0007669"/>
    <property type="project" value="UniProtKB-KW"/>
</dbReference>
<feature type="domain" description="PIK helical" evidence="5">
    <location>
        <begin position="704"/>
        <end position="880"/>
    </location>
</feature>
<dbReference type="AlphaFoldDB" id="A0A672FTS9"/>
<reference evidence="8" key="1">
    <citation type="submission" date="2025-08" db="UniProtKB">
        <authorList>
            <consortium name="Ensembl"/>
        </authorList>
    </citation>
    <scope>IDENTIFICATION</scope>
</reference>
<dbReference type="SUPFAM" id="SSF48371">
    <property type="entry name" value="ARM repeat"/>
    <property type="match status" value="1"/>
</dbReference>
<feature type="domain" description="C2 PI3K-type" evidence="7">
    <location>
        <begin position="525"/>
        <end position="685"/>
    </location>
</feature>
<dbReference type="Pfam" id="PF00792">
    <property type="entry name" value="PI3K_C2"/>
    <property type="match status" value="1"/>
</dbReference>
<dbReference type="Gene3D" id="2.60.40.150">
    <property type="entry name" value="C2 domain"/>
    <property type="match status" value="1"/>
</dbReference>
<feature type="region of interest" description="Disordered" evidence="4">
    <location>
        <begin position="1"/>
        <end position="31"/>
    </location>
</feature>
<dbReference type="OMA" id="VAICATN"/>
<dbReference type="PROSITE" id="PS51545">
    <property type="entry name" value="PIK_HELICAL"/>
    <property type="match status" value="1"/>
</dbReference>